<dbReference type="KEGG" id="sci:B446_13330"/>
<dbReference type="STRING" id="1214242.B446_13330"/>
<dbReference type="AlphaFoldDB" id="S5V2P7"/>
<dbReference type="GO" id="GO:0017000">
    <property type="term" value="P:antibiotic biosynthetic process"/>
    <property type="evidence" value="ECO:0007669"/>
    <property type="project" value="UniProtKB-ARBA"/>
</dbReference>
<dbReference type="HOGENOM" id="CLU_108696_12_0_11"/>
<feature type="domain" description="Carrier" evidence="3">
    <location>
        <begin position="1"/>
        <end position="78"/>
    </location>
</feature>
<dbReference type="PROSITE" id="PS50075">
    <property type="entry name" value="CARRIER"/>
    <property type="match status" value="1"/>
</dbReference>
<keyword evidence="5" id="KW-1185">Reference proteome</keyword>
<evidence type="ECO:0000313" key="5">
    <source>
        <dbReference type="Proteomes" id="UP000015423"/>
    </source>
</evidence>
<keyword evidence="2" id="KW-0597">Phosphoprotein</keyword>
<reference evidence="4 5" key="2">
    <citation type="journal article" date="2013" name="J. Biotechnol.">
        <title>Complete genome sequence of the kirromycin producer Streptomyces collinus Tu 365 consisting of a linear chromosome and two linear plasmids.</title>
        <authorList>
            <person name="Ruckert C."/>
            <person name="Szczepanowski R."/>
            <person name="Albersmeier A."/>
            <person name="Goesmann A."/>
            <person name="Iftime D."/>
            <person name="Musiol E.M."/>
            <person name="Blin K."/>
            <person name="Wohlleben W."/>
            <person name="Puhler A."/>
            <person name="Kalinowski J."/>
            <person name="Weber T."/>
        </authorList>
    </citation>
    <scope>NUCLEOTIDE SEQUENCE [LARGE SCALE GENOMIC DNA]</scope>
    <source>
        <strain evidence="5">DSM 40733 / Tue 365</strain>
    </source>
</reference>
<evidence type="ECO:0000313" key="4">
    <source>
        <dbReference type="EMBL" id="AGS69484.1"/>
    </source>
</evidence>
<accession>S5V2P7</accession>
<evidence type="ECO:0000256" key="2">
    <source>
        <dbReference type="ARBA" id="ARBA00022553"/>
    </source>
</evidence>
<proteinExistence type="predicted"/>
<protein>
    <submittedName>
        <fullName evidence="4">Phosphopantetheine-binding protein</fullName>
    </submittedName>
</protein>
<dbReference type="InterPro" id="IPR020806">
    <property type="entry name" value="PKS_PP-bd"/>
</dbReference>
<evidence type="ECO:0000256" key="1">
    <source>
        <dbReference type="ARBA" id="ARBA00022450"/>
    </source>
</evidence>
<gene>
    <name evidence="4" type="ORF">B446_13330</name>
</gene>
<dbReference type="GO" id="GO:0031177">
    <property type="term" value="F:phosphopantetheine binding"/>
    <property type="evidence" value="ECO:0007669"/>
    <property type="project" value="InterPro"/>
</dbReference>
<keyword evidence="1" id="KW-0596">Phosphopantetheine</keyword>
<dbReference type="eggNOG" id="COG0236">
    <property type="taxonomic scope" value="Bacteria"/>
</dbReference>
<organism evidence="4 5">
    <name type="scientific">Streptomyces collinus (strain DSM 40733 / Tue 365)</name>
    <dbReference type="NCBI Taxonomy" id="1214242"/>
    <lineage>
        <taxon>Bacteria</taxon>
        <taxon>Bacillati</taxon>
        <taxon>Actinomycetota</taxon>
        <taxon>Actinomycetes</taxon>
        <taxon>Kitasatosporales</taxon>
        <taxon>Streptomycetaceae</taxon>
        <taxon>Streptomyces</taxon>
    </lineage>
</organism>
<dbReference type="PATRIC" id="fig|1214242.5.peg.2730"/>
<dbReference type="Gene3D" id="1.10.1200.10">
    <property type="entry name" value="ACP-like"/>
    <property type="match status" value="1"/>
</dbReference>
<dbReference type="InterPro" id="IPR009081">
    <property type="entry name" value="PP-bd_ACP"/>
</dbReference>
<dbReference type="SUPFAM" id="SSF47336">
    <property type="entry name" value="ACP-like"/>
    <property type="match status" value="1"/>
</dbReference>
<name>S5V2P7_STRC3</name>
<dbReference type="Pfam" id="PF00550">
    <property type="entry name" value="PP-binding"/>
    <property type="match status" value="1"/>
</dbReference>
<evidence type="ECO:0000259" key="3">
    <source>
        <dbReference type="PROSITE" id="PS50075"/>
    </source>
</evidence>
<dbReference type="SMART" id="SM00823">
    <property type="entry name" value="PKS_PP"/>
    <property type="match status" value="1"/>
</dbReference>
<dbReference type="InterPro" id="IPR036736">
    <property type="entry name" value="ACP-like_sf"/>
</dbReference>
<dbReference type="RefSeq" id="WP_020939958.1">
    <property type="nucleotide sequence ID" value="NC_021985.1"/>
</dbReference>
<dbReference type="EMBL" id="CP006259">
    <property type="protein sequence ID" value="AGS69484.1"/>
    <property type="molecule type" value="Genomic_DNA"/>
</dbReference>
<sequence>MELKELTDLLRECAGVDEGVDLDGDVLDTPFDELGYDSLAVLQVTGVIERDHRIQLSDDTVAEATTPRLLLEFINEQLGAASAVRAA</sequence>
<reference evidence="5" key="1">
    <citation type="submission" date="2012-10" db="EMBL/GenBank/DDBJ databases">
        <title>The complete genome sequence of Streptomyces collinus Tu 365.</title>
        <authorList>
            <person name="Ruckert C."/>
            <person name="Szczepanowski R."/>
            <person name="Goesmann A."/>
            <person name="Pross E.K."/>
            <person name="Musiol E.M."/>
            <person name="Blin K."/>
            <person name="Wohlleben W."/>
            <person name="Puhler A."/>
            <person name="Weber T."/>
            <person name="Kalinowski J."/>
        </authorList>
    </citation>
    <scope>NUCLEOTIDE SEQUENCE [LARGE SCALE GENOMIC DNA]</scope>
    <source>
        <strain evidence="5">DSM 40733 / Tue 365</strain>
    </source>
</reference>
<dbReference type="Proteomes" id="UP000015423">
    <property type="component" value="Chromosome"/>
</dbReference>